<dbReference type="PANTHER" id="PTHR31973:SF187">
    <property type="entry name" value="MUTATOR TRANSPOSASE MUDRA PROTEIN"/>
    <property type="match status" value="1"/>
</dbReference>
<evidence type="ECO:0000313" key="4">
    <source>
        <dbReference type="Proteomes" id="UP001327560"/>
    </source>
</evidence>
<evidence type="ECO:0000313" key="3">
    <source>
        <dbReference type="EMBL" id="WOK97553.1"/>
    </source>
</evidence>
<proteinExistence type="predicted"/>
<evidence type="ECO:0000256" key="1">
    <source>
        <dbReference type="PROSITE-ProRule" id="PRU00325"/>
    </source>
</evidence>
<dbReference type="AlphaFoldDB" id="A0AAQ3Q4L0"/>
<keyword evidence="1" id="KW-0479">Metal-binding</keyword>
<dbReference type="GO" id="GO:0008270">
    <property type="term" value="F:zinc ion binding"/>
    <property type="evidence" value="ECO:0007669"/>
    <property type="project" value="UniProtKB-KW"/>
</dbReference>
<reference evidence="3 4" key="1">
    <citation type="submission" date="2023-10" db="EMBL/GenBank/DDBJ databases">
        <title>Chromosome-scale genome assembly provides insights into flower coloration mechanisms of Canna indica.</title>
        <authorList>
            <person name="Li C."/>
        </authorList>
    </citation>
    <scope>NUCLEOTIDE SEQUENCE [LARGE SCALE GENOMIC DNA]</scope>
    <source>
        <tissue evidence="3">Flower</tissue>
    </source>
</reference>
<organism evidence="3 4">
    <name type="scientific">Canna indica</name>
    <name type="common">Indian-shot</name>
    <dbReference type="NCBI Taxonomy" id="4628"/>
    <lineage>
        <taxon>Eukaryota</taxon>
        <taxon>Viridiplantae</taxon>
        <taxon>Streptophyta</taxon>
        <taxon>Embryophyta</taxon>
        <taxon>Tracheophyta</taxon>
        <taxon>Spermatophyta</taxon>
        <taxon>Magnoliopsida</taxon>
        <taxon>Liliopsida</taxon>
        <taxon>Zingiberales</taxon>
        <taxon>Cannaceae</taxon>
        <taxon>Canna</taxon>
    </lineage>
</organism>
<gene>
    <name evidence="3" type="ORF">Cni_G06261</name>
</gene>
<protein>
    <recommendedName>
        <fullName evidence="2">SWIM-type domain-containing protein</fullName>
    </recommendedName>
</protein>
<dbReference type="InterPro" id="IPR007527">
    <property type="entry name" value="Znf_SWIM"/>
</dbReference>
<keyword evidence="4" id="KW-1185">Reference proteome</keyword>
<accession>A0AAQ3Q4L0</accession>
<sequence>MWARHIIDSRCKSDHITNNVTESFNHWVGDDRKKPIMVMVESLTCRIMGRLQRRFEKGSRFEFATTPRIRKIVDMTMQDAKLCKVIDAGDDEFQVRDGFTTFAVNLRTRSCGCNYWSLCGLSCTHACACISYKRYNVERFCDFYYSNEIYCKIYQEMIHPMPELNERDRDGYPIVDPPKLKSLPGRPRTARRRAANEGRAGYAARRKKVLHCEVWYLQIVWT</sequence>
<dbReference type="PROSITE" id="PS50966">
    <property type="entry name" value="ZF_SWIM"/>
    <property type="match status" value="1"/>
</dbReference>
<keyword evidence="1" id="KW-0862">Zinc</keyword>
<feature type="domain" description="SWIM-type" evidence="2">
    <location>
        <begin position="102"/>
        <end position="134"/>
    </location>
</feature>
<dbReference type="EMBL" id="CP136891">
    <property type="protein sequence ID" value="WOK97553.1"/>
    <property type="molecule type" value="Genomic_DNA"/>
</dbReference>
<evidence type="ECO:0000259" key="2">
    <source>
        <dbReference type="PROSITE" id="PS50966"/>
    </source>
</evidence>
<dbReference type="PANTHER" id="PTHR31973">
    <property type="entry name" value="POLYPROTEIN, PUTATIVE-RELATED"/>
    <property type="match status" value="1"/>
</dbReference>
<dbReference type="Proteomes" id="UP001327560">
    <property type="component" value="Chromosome 2"/>
</dbReference>
<keyword evidence="1" id="KW-0863">Zinc-finger</keyword>
<name>A0AAQ3Q4L0_9LILI</name>